<dbReference type="GO" id="GO:0000175">
    <property type="term" value="F:3'-5'-RNA exonuclease activity"/>
    <property type="evidence" value="ECO:0007669"/>
    <property type="project" value="TreeGrafter"/>
</dbReference>
<dbReference type="EMBL" id="JACAZF010000002">
    <property type="protein sequence ID" value="KAF7312450.1"/>
    <property type="molecule type" value="Genomic_DNA"/>
</dbReference>
<dbReference type="GeneID" id="59341979"/>
<evidence type="ECO:0000259" key="1">
    <source>
        <dbReference type="SMART" id="SM00955"/>
    </source>
</evidence>
<evidence type="ECO:0000313" key="2">
    <source>
        <dbReference type="EMBL" id="KAF7312450.1"/>
    </source>
</evidence>
<dbReference type="InterPro" id="IPR012340">
    <property type="entry name" value="NA-bd_OB-fold"/>
</dbReference>
<gene>
    <name evidence="2" type="ORF">MIND_00258500</name>
</gene>
<dbReference type="InterPro" id="IPR050180">
    <property type="entry name" value="RNR_Ribonuclease"/>
</dbReference>
<name>A0A8H6T7Q5_9AGAR</name>
<dbReference type="SMART" id="SM00955">
    <property type="entry name" value="RNB"/>
    <property type="match status" value="1"/>
</dbReference>
<dbReference type="InterPro" id="IPR001900">
    <property type="entry name" value="RNase_II/R"/>
</dbReference>
<organism evidence="2 3">
    <name type="scientific">Mycena indigotica</name>
    <dbReference type="NCBI Taxonomy" id="2126181"/>
    <lineage>
        <taxon>Eukaryota</taxon>
        <taxon>Fungi</taxon>
        <taxon>Dikarya</taxon>
        <taxon>Basidiomycota</taxon>
        <taxon>Agaricomycotina</taxon>
        <taxon>Agaricomycetes</taxon>
        <taxon>Agaricomycetidae</taxon>
        <taxon>Agaricales</taxon>
        <taxon>Marasmiineae</taxon>
        <taxon>Mycenaceae</taxon>
        <taxon>Mycena</taxon>
    </lineage>
</organism>
<protein>
    <submittedName>
        <fullName evidence="2">RNB domain-containing protein</fullName>
    </submittedName>
</protein>
<dbReference type="AlphaFoldDB" id="A0A8H6T7Q5"/>
<keyword evidence="3" id="KW-1185">Reference proteome</keyword>
<sequence length="919" mass="103115">MLRAWSQCRRLPRRRYSSTTGRLTDAELMEFDSLADELITTAALPDPPAGWTSIHKEEKRYATLIKTRESARMASLQKTTFNSVAPTESVNDDTPFIPGTFVELRRNEVSSTGVVLGEKKADSRSFVVVLTASGEVWETMRNDIFFASPNLVIPAMAERCGTETIAEDKAQLNARVKVLQSIREIQNRLDLAVKNTARRRVDIYAATRARQSDQWATTNLAQATSLLYSDPTLVQIFATHVQLMSDSEHFEPAADYLVSGRVYIRPHSHLATLNKIQEWRRLPDGPIQSFVSRARSIIEANKQRHEATRNDTPSSKLAKHVWTHDDQQIIDFLRRALQPRRSVQEDPYALGRNFIIRELYPSVPATDDVVLHQTLVDLGVYAPWQDLVSLRDRLELDQREIVDTSPVERLVRRTLSINSAPAKREILGPEDLYRTDPLDHLRHDFAQMPIYVIDSPDAQELDDGISIEPVANEPDSYWVHVHIADPASTLPPTHTLSMMAAKKSETAYFSHRTWPLFPHSLTKSGLSGFSLTEGKENRVLTFSSKVNVNGDLKQSVVRPGIARNLIRFSYDQVTVALDGAPSHIQYPLLSEPPPALQYAPIPEAHMANLRLLRIVCQRVIARRLKTGVVEANNSTPSIINFASPVGITSPATKPTEFSGFPTFDVSVQTYSDLFKGSAGIVAECMKLACRTASRWCHERDVDVLRRTAMPVEGTAANLKKLRAMRDERGYVNPRAYNALTLNPPTAILTLEPGPHWTVGALEGEGYTRATSPLRRFSDLLVHYQIHSALLGKDSFFSRDYMHDYKLALAYQDRQKKTANKHHVKYWVLMALKRYMEGPRQDALDLNDLSATVSASVRVNIVHNTLQSPVDIPALGVQAMLKDVPKAVADSWTIGAELRVRVKEVQLGLSPTLIVTPKSM</sequence>
<reference evidence="2" key="1">
    <citation type="submission" date="2020-05" db="EMBL/GenBank/DDBJ databases">
        <title>Mycena genomes resolve the evolution of fungal bioluminescence.</title>
        <authorList>
            <person name="Tsai I.J."/>
        </authorList>
    </citation>
    <scope>NUCLEOTIDE SEQUENCE</scope>
    <source>
        <strain evidence="2">171206Taipei</strain>
    </source>
</reference>
<dbReference type="GO" id="GO:0000932">
    <property type="term" value="C:P-body"/>
    <property type="evidence" value="ECO:0007669"/>
    <property type="project" value="TreeGrafter"/>
</dbReference>
<dbReference type="OrthoDB" id="2285229at2759"/>
<dbReference type="Pfam" id="PF00773">
    <property type="entry name" value="RNB"/>
    <property type="match status" value="1"/>
</dbReference>
<dbReference type="PANTHER" id="PTHR23355">
    <property type="entry name" value="RIBONUCLEASE"/>
    <property type="match status" value="1"/>
</dbReference>
<dbReference type="RefSeq" id="XP_037224558.1">
    <property type="nucleotide sequence ID" value="XM_037359463.1"/>
</dbReference>
<dbReference type="Proteomes" id="UP000636479">
    <property type="component" value="Unassembled WGS sequence"/>
</dbReference>
<dbReference type="GO" id="GO:0003723">
    <property type="term" value="F:RNA binding"/>
    <property type="evidence" value="ECO:0007669"/>
    <property type="project" value="InterPro"/>
</dbReference>
<proteinExistence type="predicted"/>
<dbReference type="SUPFAM" id="SSF50249">
    <property type="entry name" value="Nucleic acid-binding proteins"/>
    <property type="match status" value="1"/>
</dbReference>
<accession>A0A8H6T7Q5</accession>
<feature type="domain" description="RNB" evidence="1">
    <location>
        <begin position="442"/>
        <end position="791"/>
    </location>
</feature>
<comment type="caution">
    <text evidence="2">The sequence shown here is derived from an EMBL/GenBank/DDBJ whole genome shotgun (WGS) entry which is preliminary data.</text>
</comment>
<dbReference type="GO" id="GO:0006402">
    <property type="term" value="P:mRNA catabolic process"/>
    <property type="evidence" value="ECO:0007669"/>
    <property type="project" value="TreeGrafter"/>
</dbReference>
<evidence type="ECO:0000313" key="3">
    <source>
        <dbReference type="Proteomes" id="UP000636479"/>
    </source>
</evidence>
<dbReference type="PANTHER" id="PTHR23355:SF65">
    <property type="entry name" value="EXORIBONUCLEASE CYT-4, PUTATIVE (AFU_ORTHOLOGUE AFUA_7G01550)-RELATED"/>
    <property type="match status" value="1"/>
</dbReference>